<dbReference type="InterPro" id="IPR050197">
    <property type="entry name" value="Aldolase_class_II_sugar_metab"/>
</dbReference>
<keyword evidence="5" id="KW-0479">Metal-binding</keyword>
<organism evidence="10 11">
    <name type="scientific">candidate division WWE3 bacterium RBG_16_37_10</name>
    <dbReference type="NCBI Taxonomy" id="1802610"/>
    <lineage>
        <taxon>Bacteria</taxon>
        <taxon>Katanobacteria</taxon>
    </lineage>
</organism>
<dbReference type="Gene3D" id="3.40.225.10">
    <property type="entry name" value="Class II aldolase/adducin N-terminal domain"/>
    <property type="match status" value="1"/>
</dbReference>
<name>A0A1F4V1U9_UNCKA</name>
<dbReference type="GO" id="GO:0008742">
    <property type="term" value="F:L-ribulose-phosphate 4-epimerase activity"/>
    <property type="evidence" value="ECO:0007669"/>
    <property type="project" value="UniProtKB-EC"/>
</dbReference>
<reference evidence="10 11" key="1">
    <citation type="journal article" date="2016" name="Nat. Commun.">
        <title>Thousands of microbial genomes shed light on interconnected biogeochemical processes in an aquifer system.</title>
        <authorList>
            <person name="Anantharaman K."/>
            <person name="Brown C.T."/>
            <person name="Hug L.A."/>
            <person name="Sharon I."/>
            <person name="Castelle C.J."/>
            <person name="Probst A.J."/>
            <person name="Thomas B.C."/>
            <person name="Singh A."/>
            <person name="Wilkins M.J."/>
            <person name="Karaoz U."/>
            <person name="Brodie E.L."/>
            <person name="Williams K.H."/>
            <person name="Hubbard S.S."/>
            <person name="Banfield J.F."/>
        </authorList>
    </citation>
    <scope>NUCLEOTIDE SEQUENCE [LARGE SCALE GENOMIC DNA]</scope>
</reference>
<dbReference type="STRING" id="1802610.A2W32_02285"/>
<dbReference type="SMART" id="SM01007">
    <property type="entry name" value="Aldolase_II"/>
    <property type="match status" value="1"/>
</dbReference>
<dbReference type="SUPFAM" id="SSF53639">
    <property type="entry name" value="AraD/HMP-PK domain-like"/>
    <property type="match status" value="1"/>
</dbReference>
<comment type="catalytic activity">
    <reaction evidence="1">
        <text>L-ribulose 5-phosphate = D-xylulose 5-phosphate</text>
        <dbReference type="Rhea" id="RHEA:22368"/>
        <dbReference type="ChEBI" id="CHEBI:57737"/>
        <dbReference type="ChEBI" id="CHEBI:58226"/>
        <dbReference type="EC" id="5.1.3.4"/>
    </reaction>
</comment>
<evidence type="ECO:0000256" key="3">
    <source>
        <dbReference type="ARBA" id="ARBA00010037"/>
    </source>
</evidence>
<evidence type="ECO:0000256" key="6">
    <source>
        <dbReference type="ARBA" id="ARBA00022833"/>
    </source>
</evidence>
<dbReference type="GO" id="GO:0016832">
    <property type="term" value="F:aldehyde-lyase activity"/>
    <property type="evidence" value="ECO:0007669"/>
    <property type="project" value="TreeGrafter"/>
</dbReference>
<dbReference type="EC" id="5.1.3.4" evidence="4"/>
<keyword evidence="6" id="KW-0862">Zinc</keyword>
<dbReference type="InterPro" id="IPR036409">
    <property type="entry name" value="Aldolase_II/adducin_N_sf"/>
</dbReference>
<sequence>MLESLKKQVLKANKDLPKHDLVKLTWGNVSAISDDRKFVIIKPSGIEFETTTPKDMVVLDLKGRIVEGKLKPSVDTPTHLVLYKRYKNINSIVHTHSTYATIFAQANQNIPCLGTTHADHFCGDIPLTRKLTKREIQNDYEYNTGLVIIETLKNASILKIPAILVANHGVFSWGRNTKDAIHNSVAVEEVAKMALFTLLLNKNSFIDSGILNKHFSRKNSKSAYYGQ</sequence>
<evidence type="ECO:0000256" key="2">
    <source>
        <dbReference type="ARBA" id="ARBA00001947"/>
    </source>
</evidence>
<comment type="caution">
    <text evidence="10">The sequence shown here is derived from an EMBL/GenBank/DDBJ whole genome shotgun (WGS) entry which is preliminary data.</text>
</comment>
<dbReference type="EMBL" id="MEUT01000030">
    <property type="protein sequence ID" value="OGC51050.1"/>
    <property type="molecule type" value="Genomic_DNA"/>
</dbReference>
<keyword evidence="8" id="KW-0119">Carbohydrate metabolism</keyword>
<evidence type="ECO:0000256" key="4">
    <source>
        <dbReference type="ARBA" id="ARBA00013186"/>
    </source>
</evidence>
<keyword evidence="7" id="KW-0413">Isomerase</keyword>
<dbReference type="GO" id="GO:0019323">
    <property type="term" value="P:pentose catabolic process"/>
    <property type="evidence" value="ECO:0007669"/>
    <property type="project" value="TreeGrafter"/>
</dbReference>
<dbReference type="AlphaFoldDB" id="A0A1F4V1U9"/>
<evidence type="ECO:0000256" key="8">
    <source>
        <dbReference type="ARBA" id="ARBA00023277"/>
    </source>
</evidence>
<dbReference type="GO" id="GO:0046872">
    <property type="term" value="F:metal ion binding"/>
    <property type="evidence" value="ECO:0007669"/>
    <property type="project" value="UniProtKB-KW"/>
</dbReference>
<dbReference type="NCBIfam" id="NF006047">
    <property type="entry name" value="PRK08193.1"/>
    <property type="match status" value="1"/>
</dbReference>
<dbReference type="Proteomes" id="UP000177371">
    <property type="component" value="Unassembled WGS sequence"/>
</dbReference>
<gene>
    <name evidence="10" type="primary">araD</name>
    <name evidence="10" type="ORF">A2W32_02285</name>
</gene>
<proteinExistence type="inferred from homology"/>
<comment type="cofactor">
    <cofactor evidence="2">
        <name>Zn(2+)</name>
        <dbReference type="ChEBI" id="CHEBI:29105"/>
    </cofactor>
</comment>
<evidence type="ECO:0000256" key="1">
    <source>
        <dbReference type="ARBA" id="ARBA00001726"/>
    </source>
</evidence>
<protein>
    <recommendedName>
        <fullName evidence="4">L-ribulose-5-phosphate 4-epimerase</fullName>
        <ecNumber evidence="4">5.1.3.4</ecNumber>
    </recommendedName>
</protein>
<dbReference type="FunFam" id="3.40.225.10:FF:000001">
    <property type="entry name" value="L-ribulose-5-phosphate 4-epimerase UlaF"/>
    <property type="match status" value="1"/>
</dbReference>
<evidence type="ECO:0000313" key="10">
    <source>
        <dbReference type="EMBL" id="OGC51050.1"/>
    </source>
</evidence>
<dbReference type="Pfam" id="PF00596">
    <property type="entry name" value="Aldolase_II"/>
    <property type="match status" value="1"/>
</dbReference>
<evidence type="ECO:0000256" key="5">
    <source>
        <dbReference type="ARBA" id="ARBA00022723"/>
    </source>
</evidence>
<comment type="similarity">
    <text evidence="3">Belongs to the aldolase class II family. AraD/FucA subfamily.</text>
</comment>
<dbReference type="PANTHER" id="PTHR22789:SF8">
    <property type="entry name" value="L-RIBULOSE-5-PHOSPHATE 4-EPIMERASE SGBE"/>
    <property type="match status" value="1"/>
</dbReference>
<dbReference type="GO" id="GO:0005829">
    <property type="term" value="C:cytosol"/>
    <property type="evidence" value="ECO:0007669"/>
    <property type="project" value="TreeGrafter"/>
</dbReference>
<feature type="domain" description="Class II aldolase/adducin N-terminal" evidence="9">
    <location>
        <begin position="7"/>
        <end position="195"/>
    </location>
</feature>
<dbReference type="InterPro" id="IPR001303">
    <property type="entry name" value="Aldolase_II/adducin_N"/>
</dbReference>
<evidence type="ECO:0000256" key="7">
    <source>
        <dbReference type="ARBA" id="ARBA00023235"/>
    </source>
</evidence>
<evidence type="ECO:0000259" key="9">
    <source>
        <dbReference type="SMART" id="SM01007"/>
    </source>
</evidence>
<evidence type="ECO:0000313" key="11">
    <source>
        <dbReference type="Proteomes" id="UP000177371"/>
    </source>
</evidence>
<accession>A0A1F4V1U9</accession>
<dbReference type="PANTHER" id="PTHR22789">
    <property type="entry name" value="FUCULOSE PHOSPHATE ALDOLASE"/>
    <property type="match status" value="1"/>
</dbReference>